<reference evidence="1" key="2">
    <citation type="submission" date="2022-03" db="EMBL/GenBank/DDBJ databases">
        <title>Draft title - Genomic analysis of global carrot germplasm unveils the trajectory of domestication and the origin of high carotenoid orange carrot.</title>
        <authorList>
            <person name="Iorizzo M."/>
            <person name="Ellison S."/>
            <person name="Senalik D."/>
            <person name="Macko-Podgorni A."/>
            <person name="Grzebelus D."/>
            <person name="Bostan H."/>
            <person name="Rolling W."/>
            <person name="Curaba J."/>
            <person name="Simon P."/>
        </authorList>
    </citation>
    <scope>NUCLEOTIDE SEQUENCE</scope>
    <source>
        <tissue evidence="1">Leaf</tissue>
    </source>
</reference>
<dbReference type="EMBL" id="CP093350">
    <property type="protein sequence ID" value="WOH12970.1"/>
    <property type="molecule type" value="Genomic_DNA"/>
</dbReference>
<keyword evidence="2" id="KW-1185">Reference proteome</keyword>
<evidence type="ECO:0000313" key="1">
    <source>
        <dbReference type="EMBL" id="WOH12970.1"/>
    </source>
</evidence>
<reference evidence="1" key="1">
    <citation type="journal article" date="2016" name="Nat. Genet.">
        <title>A high-quality carrot genome assembly provides new insights into carotenoid accumulation and asterid genome evolution.</title>
        <authorList>
            <person name="Iorizzo M."/>
            <person name="Ellison S."/>
            <person name="Senalik D."/>
            <person name="Zeng P."/>
            <person name="Satapoomin P."/>
            <person name="Huang J."/>
            <person name="Bowman M."/>
            <person name="Iovene M."/>
            <person name="Sanseverino W."/>
            <person name="Cavagnaro P."/>
            <person name="Yildiz M."/>
            <person name="Macko-Podgorni A."/>
            <person name="Moranska E."/>
            <person name="Grzebelus E."/>
            <person name="Grzebelus D."/>
            <person name="Ashrafi H."/>
            <person name="Zheng Z."/>
            <person name="Cheng S."/>
            <person name="Spooner D."/>
            <person name="Van Deynze A."/>
            <person name="Simon P."/>
        </authorList>
    </citation>
    <scope>NUCLEOTIDE SEQUENCE</scope>
    <source>
        <tissue evidence="1">Leaf</tissue>
    </source>
</reference>
<proteinExistence type="predicted"/>
<protein>
    <submittedName>
        <fullName evidence="1">Uncharacterized protein</fullName>
    </submittedName>
</protein>
<dbReference type="Proteomes" id="UP000077755">
    <property type="component" value="Chromosome 8"/>
</dbReference>
<organism evidence="1 2">
    <name type="scientific">Daucus carota subsp. sativus</name>
    <name type="common">Carrot</name>
    <dbReference type="NCBI Taxonomy" id="79200"/>
    <lineage>
        <taxon>Eukaryota</taxon>
        <taxon>Viridiplantae</taxon>
        <taxon>Streptophyta</taxon>
        <taxon>Embryophyta</taxon>
        <taxon>Tracheophyta</taxon>
        <taxon>Spermatophyta</taxon>
        <taxon>Magnoliopsida</taxon>
        <taxon>eudicotyledons</taxon>
        <taxon>Gunneridae</taxon>
        <taxon>Pentapetalae</taxon>
        <taxon>asterids</taxon>
        <taxon>campanulids</taxon>
        <taxon>Apiales</taxon>
        <taxon>Apiaceae</taxon>
        <taxon>Apioideae</taxon>
        <taxon>Scandiceae</taxon>
        <taxon>Daucinae</taxon>
        <taxon>Daucus</taxon>
        <taxon>Daucus sect. Daucus</taxon>
    </lineage>
</organism>
<sequence length="81" mass="9548">MQEYHPNPNQRLESRGFPPIRLSIVIVKEEANFDYSKFELHGVNFDDELELNEEVEDELFGVQIEEAKFEELIIDDKCGFN</sequence>
<gene>
    <name evidence="1" type="ORF">DCAR_0832479</name>
</gene>
<name>A0A175YP43_DAUCS</name>
<accession>A0A175YP43</accession>
<dbReference type="Gramene" id="KZM85484">
    <property type="protein sequence ID" value="KZM85484"/>
    <property type="gene ID" value="DCAR_027094"/>
</dbReference>
<evidence type="ECO:0000313" key="2">
    <source>
        <dbReference type="Proteomes" id="UP000077755"/>
    </source>
</evidence>
<dbReference type="AlphaFoldDB" id="A0A175YP43"/>